<dbReference type="PANTHER" id="PTHR45993:SF6">
    <property type="entry name" value="C2H2-TYPE DOMAIN-CONTAINING PROTEIN"/>
    <property type="match status" value="1"/>
</dbReference>
<sequence length="821" mass="88261">MSAVTTTPTIRKANPSSASVGGRKRGRKPTLSSSRAASSEPKEESSSSPVKMMVADEDLEEVVVHDEAGPSVVPSAEETNKKGGTPMASSDSGVESIECRANDVASPSESASSDDRHLHHSTQRDTILCGDCQHEFPVSQFSLYMEHKISRCEGKLSPTDDVSLSVVDSPPAAYERVSRRRLFDSDVRCGRSSSANPGMLLMMSSRNDRSAPSAKFHLEASTDTADLGKSFIVDDGSVSARGVCTCLNCHQQCSDIWALLKHVYVAHGLRVTVENLPAYEFPQSSSELSQPPPSLTPLSQRNRNSQGDPKNIGTSGKSAFRWNAFCSERLKEIAEKAGRCLGEQSSAENANTPGSDSFRSAENRSGDEVVQQTTPEQYMHRLFSKLLPGYQVDVTDDEQSQVVAPVPGFVPTSTTASSFQSTLAALTAMQHQQQQQNCLQNMQNIFLQPNMLTAMQEYYMNLNGNPGALLNSAAVLPATTTAALLSAAVPSVPKVEDPSPLNHLTSAAQQIFAPPTPTNSFGGAMTPVVAAALQHPSTPQSTTNSLRRRGSPLERTLSSNNVNSPLGPPSSKVAKLGSSPDKRSSDDDEKLIVVDDNELAEPAARRDGKSKKDRCQFCHKVFTNRSNLIVHLRSHTGEKPYKCQLCPYACAQSSKLTRHMRTHGQQGKETFHCYICQMPFSVHSTLEKHMRKCVVLNANGIAAANNVAAGNSVNGAEKTADRPKLSQSALADASSLLALSQTPVSISSSNLPSNVRESNQFVLNWLQALNVNSAPGSSNPLPSTGSNAQHEDFGGEDDDMDVTEASELNESLKKEQSESTA</sequence>
<keyword evidence="10" id="KW-0539">Nucleus</keyword>
<keyword evidence="8" id="KW-0805">Transcription regulation</keyword>
<keyword evidence="9" id="KW-0804">Transcription</keyword>
<feature type="compositionally biased region" description="Polar residues" evidence="12">
    <location>
        <begin position="301"/>
        <end position="316"/>
    </location>
</feature>
<name>A0A4V6A4P4_STECR</name>
<feature type="compositionally biased region" description="Basic and acidic residues" evidence="12">
    <location>
        <begin position="580"/>
        <end position="593"/>
    </location>
</feature>
<dbReference type="SUPFAM" id="SSF57667">
    <property type="entry name" value="beta-beta-alpha zinc fingers"/>
    <property type="match status" value="1"/>
</dbReference>
<evidence type="ECO:0000256" key="8">
    <source>
        <dbReference type="ARBA" id="ARBA00023015"/>
    </source>
</evidence>
<evidence type="ECO:0000313" key="15">
    <source>
        <dbReference type="Proteomes" id="UP000298663"/>
    </source>
</evidence>
<dbReference type="PANTHER" id="PTHR45993">
    <property type="entry name" value="B-CELL LYMPHOMA/LEUKEMIA 11"/>
    <property type="match status" value="1"/>
</dbReference>
<keyword evidence="6" id="KW-0862">Zinc</keyword>
<feature type="compositionally biased region" description="Polar residues" evidence="12">
    <location>
        <begin position="535"/>
        <end position="545"/>
    </location>
</feature>
<evidence type="ECO:0000256" key="10">
    <source>
        <dbReference type="ARBA" id="ARBA00023242"/>
    </source>
</evidence>
<dbReference type="GO" id="GO:0008270">
    <property type="term" value="F:zinc ion binding"/>
    <property type="evidence" value="ECO:0007669"/>
    <property type="project" value="UniProtKB-KW"/>
</dbReference>
<dbReference type="Proteomes" id="UP000298663">
    <property type="component" value="Unassembled WGS sequence"/>
</dbReference>
<dbReference type="InterPro" id="IPR013087">
    <property type="entry name" value="Znf_C2H2_type"/>
</dbReference>
<dbReference type="EMBL" id="AZBU02000003">
    <property type="protein sequence ID" value="TKR87575.1"/>
    <property type="molecule type" value="Genomic_DNA"/>
</dbReference>
<feature type="region of interest" description="Disordered" evidence="12">
    <location>
        <begin position="774"/>
        <end position="821"/>
    </location>
</feature>
<accession>A0A4V6A4P4</accession>
<evidence type="ECO:0000256" key="4">
    <source>
        <dbReference type="ARBA" id="ARBA00022737"/>
    </source>
</evidence>
<feature type="region of interest" description="Disordered" evidence="12">
    <location>
        <begin position="344"/>
        <end position="367"/>
    </location>
</feature>
<keyword evidence="2" id="KW-1017">Isopeptide bond</keyword>
<protein>
    <recommendedName>
        <fullName evidence="13">C2H2-type domain-containing protein</fullName>
    </recommendedName>
</protein>
<dbReference type="InterPro" id="IPR057448">
    <property type="entry name" value="BCL-11A_Znf_CCHC"/>
</dbReference>
<feature type="domain" description="C2H2-type" evidence="13">
    <location>
        <begin position="641"/>
        <end position="668"/>
    </location>
</feature>
<feature type="compositionally biased region" description="Polar residues" evidence="12">
    <location>
        <begin position="774"/>
        <end position="788"/>
    </location>
</feature>
<dbReference type="GO" id="GO:0005634">
    <property type="term" value="C:nucleus"/>
    <property type="evidence" value="ECO:0007669"/>
    <property type="project" value="UniProtKB-SubCell"/>
</dbReference>
<evidence type="ECO:0000256" key="2">
    <source>
        <dbReference type="ARBA" id="ARBA00022499"/>
    </source>
</evidence>
<dbReference type="Pfam" id="PF25491">
    <property type="entry name" value="CCHC_BCL-11A"/>
    <property type="match status" value="1"/>
</dbReference>
<organism evidence="14 15">
    <name type="scientific">Steinernema carpocapsae</name>
    <name type="common">Entomopathogenic nematode</name>
    <dbReference type="NCBI Taxonomy" id="34508"/>
    <lineage>
        <taxon>Eukaryota</taxon>
        <taxon>Metazoa</taxon>
        <taxon>Ecdysozoa</taxon>
        <taxon>Nematoda</taxon>
        <taxon>Chromadorea</taxon>
        <taxon>Rhabditida</taxon>
        <taxon>Tylenchina</taxon>
        <taxon>Panagrolaimomorpha</taxon>
        <taxon>Strongyloidoidea</taxon>
        <taxon>Steinernematidae</taxon>
        <taxon>Steinernema</taxon>
    </lineage>
</organism>
<feature type="compositionally biased region" description="Polar residues" evidence="12">
    <location>
        <begin position="1"/>
        <end position="19"/>
    </location>
</feature>
<reference evidence="14 15" key="1">
    <citation type="journal article" date="2015" name="Genome Biol.">
        <title>Comparative genomics of Steinernema reveals deeply conserved gene regulatory networks.</title>
        <authorList>
            <person name="Dillman A.R."/>
            <person name="Macchietto M."/>
            <person name="Porter C.F."/>
            <person name="Rogers A."/>
            <person name="Williams B."/>
            <person name="Antoshechkin I."/>
            <person name="Lee M.M."/>
            <person name="Goodwin Z."/>
            <person name="Lu X."/>
            <person name="Lewis E.E."/>
            <person name="Goodrich-Blair H."/>
            <person name="Stock S.P."/>
            <person name="Adams B.J."/>
            <person name="Sternberg P.W."/>
            <person name="Mortazavi A."/>
        </authorList>
    </citation>
    <scope>NUCLEOTIDE SEQUENCE [LARGE SCALE GENOMIC DNA]</scope>
    <source>
        <strain evidence="14 15">ALL</strain>
    </source>
</reference>
<feature type="compositionally biased region" description="Basic and acidic residues" evidence="12">
    <location>
        <begin position="810"/>
        <end position="821"/>
    </location>
</feature>
<dbReference type="STRING" id="34508.A0A4V6A4P4"/>
<feature type="region of interest" description="Disordered" evidence="12">
    <location>
        <begin position="283"/>
        <end position="316"/>
    </location>
</feature>
<evidence type="ECO:0000256" key="7">
    <source>
        <dbReference type="ARBA" id="ARBA00022843"/>
    </source>
</evidence>
<evidence type="ECO:0000256" key="11">
    <source>
        <dbReference type="PROSITE-ProRule" id="PRU00042"/>
    </source>
</evidence>
<comment type="caution">
    <text evidence="14">The sequence shown here is derived from an EMBL/GenBank/DDBJ whole genome shotgun (WGS) entry which is preliminary data.</text>
</comment>
<dbReference type="Gene3D" id="3.30.160.60">
    <property type="entry name" value="Classic Zinc Finger"/>
    <property type="match status" value="2"/>
</dbReference>
<dbReference type="OrthoDB" id="10046198at2759"/>
<evidence type="ECO:0000256" key="6">
    <source>
        <dbReference type="ARBA" id="ARBA00022833"/>
    </source>
</evidence>
<dbReference type="PROSITE" id="PS00028">
    <property type="entry name" value="ZINC_FINGER_C2H2_1"/>
    <property type="match status" value="2"/>
</dbReference>
<keyword evidence="5 11" id="KW-0863">Zinc-finger</keyword>
<evidence type="ECO:0000256" key="9">
    <source>
        <dbReference type="ARBA" id="ARBA00023163"/>
    </source>
</evidence>
<evidence type="ECO:0000259" key="13">
    <source>
        <dbReference type="PROSITE" id="PS50157"/>
    </source>
</evidence>
<dbReference type="GO" id="GO:0003700">
    <property type="term" value="F:DNA-binding transcription factor activity"/>
    <property type="evidence" value="ECO:0007669"/>
    <property type="project" value="TreeGrafter"/>
</dbReference>
<evidence type="ECO:0000256" key="5">
    <source>
        <dbReference type="ARBA" id="ARBA00022771"/>
    </source>
</evidence>
<reference evidence="14 15" key="2">
    <citation type="journal article" date="2019" name="G3 (Bethesda)">
        <title>Hybrid Assembly of the Genome of the Entomopathogenic Nematode Steinernema carpocapsae Identifies the X-Chromosome.</title>
        <authorList>
            <person name="Serra L."/>
            <person name="Macchietto M."/>
            <person name="Macias-Munoz A."/>
            <person name="McGill C.J."/>
            <person name="Rodriguez I.M."/>
            <person name="Rodriguez B."/>
            <person name="Murad R."/>
            <person name="Mortazavi A."/>
        </authorList>
    </citation>
    <scope>NUCLEOTIDE SEQUENCE [LARGE SCALE GENOMIC DNA]</scope>
    <source>
        <strain evidence="14 15">ALL</strain>
    </source>
</reference>
<feature type="region of interest" description="Disordered" evidence="12">
    <location>
        <begin position="535"/>
        <end position="607"/>
    </location>
</feature>
<dbReference type="Pfam" id="PF00096">
    <property type="entry name" value="zf-C2H2"/>
    <property type="match status" value="2"/>
</dbReference>
<feature type="domain" description="C2H2-type" evidence="13">
    <location>
        <begin position="613"/>
        <end position="640"/>
    </location>
</feature>
<evidence type="ECO:0000313" key="14">
    <source>
        <dbReference type="EMBL" id="TKR87575.1"/>
    </source>
</evidence>
<feature type="compositionally biased region" description="Acidic residues" evidence="12">
    <location>
        <begin position="794"/>
        <end position="804"/>
    </location>
</feature>
<keyword evidence="3" id="KW-0479">Metal-binding</keyword>
<feature type="region of interest" description="Disordered" evidence="12">
    <location>
        <begin position="1"/>
        <end position="119"/>
    </location>
</feature>
<evidence type="ECO:0000256" key="1">
    <source>
        <dbReference type="ARBA" id="ARBA00004123"/>
    </source>
</evidence>
<dbReference type="PROSITE" id="PS50157">
    <property type="entry name" value="ZINC_FINGER_C2H2_2"/>
    <property type="match status" value="2"/>
</dbReference>
<dbReference type="InterPro" id="IPR051497">
    <property type="entry name" value="Dev/Hematopoietic_TF"/>
</dbReference>
<dbReference type="FunFam" id="3.30.160.60:FF:000046">
    <property type="entry name" value="Putative B-cell lymphoma/leukemia 11A"/>
    <property type="match status" value="1"/>
</dbReference>
<evidence type="ECO:0000256" key="3">
    <source>
        <dbReference type="ARBA" id="ARBA00022723"/>
    </source>
</evidence>
<dbReference type="GO" id="GO:0006357">
    <property type="term" value="P:regulation of transcription by RNA polymerase II"/>
    <property type="evidence" value="ECO:0007669"/>
    <property type="project" value="TreeGrafter"/>
</dbReference>
<proteinExistence type="predicted"/>
<keyword evidence="15" id="KW-1185">Reference proteome</keyword>
<dbReference type="SMART" id="SM00355">
    <property type="entry name" value="ZnF_C2H2"/>
    <property type="match status" value="4"/>
</dbReference>
<gene>
    <name evidence="14" type="ORF">L596_011951</name>
</gene>
<dbReference type="AlphaFoldDB" id="A0A4V6A4P4"/>
<dbReference type="InterPro" id="IPR036236">
    <property type="entry name" value="Znf_C2H2_sf"/>
</dbReference>
<dbReference type="GO" id="GO:0000978">
    <property type="term" value="F:RNA polymerase II cis-regulatory region sequence-specific DNA binding"/>
    <property type="evidence" value="ECO:0007669"/>
    <property type="project" value="TreeGrafter"/>
</dbReference>
<keyword evidence="7" id="KW-0832">Ubl conjugation</keyword>
<comment type="subcellular location">
    <subcellularLocation>
        <location evidence="1">Nucleus</location>
    </subcellularLocation>
</comment>
<evidence type="ECO:0000256" key="12">
    <source>
        <dbReference type="SAM" id="MobiDB-lite"/>
    </source>
</evidence>
<keyword evidence="4" id="KW-0677">Repeat</keyword>
<feature type="compositionally biased region" description="Polar residues" evidence="12">
    <location>
        <begin position="344"/>
        <end position="358"/>
    </location>
</feature>